<evidence type="ECO:0000313" key="4">
    <source>
        <dbReference type="EMBL" id="MBM6618211.1"/>
    </source>
</evidence>
<dbReference type="Gene3D" id="3.40.1190.10">
    <property type="entry name" value="Mur-like, catalytic domain"/>
    <property type="match status" value="1"/>
</dbReference>
<dbReference type="SUPFAM" id="SSF53623">
    <property type="entry name" value="MurD-like peptide ligases, catalytic domain"/>
    <property type="match status" value="1"/>
</dbReference>
<accession>A0ABS2DIJ7</accession>
<dbReference type="RefSeq" id="WP_204203566.1">
    <property type="nucleotide sequence ID" value="NZ_JAFELM010000030.1"/>
</dbReference>
<organism evidence="4 5">
    <name type="scientific">Bacillus suaedaesalsae</name>
    <dbReference type="NCBI Taxonomy" id="2810349"/>
    <lineage>
        <taxon>Bacteria</taxon>
        <taxon>Bacillati</taxon>
        <taxon>Bacillota</taxon>
        <taxon>Bacilli</taxon>
        <taxon>Bacillales</taxon>
        <taxon>Bacillaceae</taxon>
        <taxon>Bacillus</taxon>
    </lineage>
</organism>
<sequence length="429" mass="49570">MVYFYLKDVLKPIGGKVVHGRKNVLIKTIIEKNYSTVWTSNSMIFHFNSTNELIVNSGLDSIVIVTSNPEMIRSLESNVSVVKVKNVSRAYWKFINHSRRKSKVPFVLLLVNQIRSSLKEMVDWLLYDRLTFNRLKKMNGLGNLINLLFKKKDKIATIIETPFGEINETYQLYRPLFTVLTDFSTDHKNELSTYLLNLEQHENVIINLDIDEFVQWVKLKNNMITFGQKENVDFCIKDLTYGTNQMTFTLSHNDKSHSFLIRGYGKDLVYEATAAIILAYKLGMKLEDISRKLQNFLPEEKNITLFKGINGSLMLKDSTGLDQFNFHNSLDVLNNIDKDKQKIAVVKESILYNVENIEIDDKLDLIIIVGGVTKFFRDKIEERFSGKIIYCINNSEALGVLHRNLNPKTVFLIHSSMRMLCKKLASKKN</sequence>
<evidence type="ECO:0000256" key="2">
    <source>
        <dbReference type="ARBA" id="ARBA00022741"/>
    </source>
</evidence>
<keyword evidence="3" id="KW-0067">ATP-binding</keyword>
<keyword evidence="5" id="KW-1185">Reference proteome</keyword>
<dbReference type="InterPro" id="IPR036565">
    <property type="entry name" value="Mur-like_cat_sf"/>
</dbReference>
<evidence type="ECO:0000256" key="1">
    <source>
        <dbReference type="ARBA" id="ARBA00022598"/>
    </source>
</evidence>
<proteinExistence type="predicted"/>
<name>A0ABS2DIJ7_9BACI</name>
<dbReference type="EMBL" id="JAFELM010000030">
    <property type="protein sequence ID" value="MBM6618211.1"/>
    <property type="molecule type" value="Genomic_DNA"/>
</dbReference>
<evidence type="ECO:0008006" key="6">
    <source>
        <dbReference type="Google" id="ProtNLM"/>
    </source>
</evidence>
<keyword evidence="1" id="KW-0436">Ligase</keyword>
<evidence type="ECO:0000313" key="5">
    <source>
        <dbReference type="Proteomes" id="UP001518925"/>
    </source>
</evidence>
<dbReference type="Proteomes" id="UP001518925">
    <property type="component" value="Unassembled WGS sequence"/>
</dbReference>
<dbReference type="InterPro" id="IPR051046">
    <property type="entry name" value="MurCDEF_CellWall_CoF430Synth"/>
</dbReference>
<dbReference type="PANTHER" id="PTHR43024">
    <property type="entry name" value="UDP-N-ACETYLMURAMOYL-TRIPEPTIDE--D-ALANYL-D-ALANINE LIGASE"/>
    <property type="match status" value="1"/>
</dbReference>
<protein>
    <recommendedName>
        <fullName evidence="6">Mur ligase central domain-containing protein</fullName>
    </recommendedName>
</protein>
<gene>
    <name evidence="4" type="ORF">JR050_11130</name>
</gene>
<comment type="caution">
    <text evidence="4">The sequence shown here is derived from an EMBL/GenBank/DDBJ whole genome shotgun (WGS) entry which is preliminary data.</text>
</comment>
<reference evidence="4 5" key="1">
    <citation type="submission" date="2021-02" db="EMBL/GenBank/DDBJ databases">
        <title>Bacillus sp. RD4P76, an endophyte from a halophyte.</title>
        <authorList>
            <person name="Sun J.-Q."/>
        </authorList>
    </citation>
    <scope>NUCLEOTIDE SEQUENCE [LARGE SCALE GENOMIC DNA]</scope>
    <source>
        <strain evidence="4 5">RD4P76</strain>
    </source>
</reference>
<keyword evidence="2" id="KW-0547">Nucleotide-binding</keyword>
<dbReference type="PANTHER" id="PTHR43024:SF1">
    <property type="entry name" value="UDP-N-ACETYLMURAMOYL-TRIPEPTIDE--D-ALANYL-D-ALANINE LIGASE"/>
    <property type="match status" value="1"/>
</dbReference>
<evidence type="ECO:0000256" key="3">
    <source>
        <dbReference type="ARBA" id="ARBA00022840"/>
    </source>
</evidence>